<comment type="subcellular location">
    <subcellularLocation>
        <location evidence="1">Membrane</location>
        <topology evidence="1">Multi-pass membrane protein</topology>
    </subcellularLocation>
</comment>
<name>A0A1G7ZJ93_9GAMM</name>
<feature type="transmembrane region" description="Helical" evidence="5">
    <location>
        <begin position="146"/>
        <end position="170"/>
    </location>
</feature>
<dbReference type="InterPro" id="IPR011701">
    <property type="entry name" value="MFS"/>
</dbReference>
<evidence type="ECO:0000256" key="5">
    <source>
        <dbReference type="SAM" id="Phobius"/>
    </source>
</evidence>
<sequence>MRTTDVHEIIDNARFSRFHWQVMFWCALLLIFDGYDLFIYGVVLPVLMQEWNLTPMEAGALGSYALFGMMFGALFFGPLADRIGRKKGIAICFVLFSGFTVLNGLARNPTEFGICRFIAGLGIGGLMPNVVALMNEYAPKRLRSTLVAVMFSGYSLGGMLSAGVGIYMLPRFGWEAMFFAALLPLALLPLVLRYLPESVGFLVRQGRHDEARAMLARVDPQRDLSDSELRMDDGKGQGAPVLELFREGRALRTLMIWVAFFCCLLMVYALGSWLPKLMANAGYSLGSSLSFLLALNFGGMFGAIAGGFLGDRFNLPRVVVGFFIAAAVSITLLGFKSPMPVLYLLIFIAGATTIGTQILLYACTAQFYGLSIRSTGLGWASGIGRNGAIVGPLLGGALLAISLPLQLNFMAFAIPGAIAALAMTVFALSSANAGKVALQASKA</sequence>
<evidence type="ECO:0000313" key="8">
    <source>
        <dbReference type="Proteomes" id="UP000198606"/>
    </source>
</evidence>
<keyword evidence="4 5" id="KW-0472">Membrane</keyword>
<reference evidence="7 8" key="1">
    <citation type="submission" date="2016-10" db="EMBL/GenBank/DDBJ databases">
        <authorList>
            <person name="de Groot N.N."/>
        </authorList>
    </citation>
    <scope>NUCLEOTIDE SEQUENCE [LARGE SCALE GENOMIC DNA]</scope>
    <source>
        <strain evidence="7 8">LMG 18387</strain>
    </source>
</reference>
<evidence type="ECO:0000256" key="3">
    <source>
        <dbReference type="ARBA" id="ARBA00022989"/>
    </source>
</evidence>
<feature type="transmembrane region" description="Helical" evidence="5">
    <location>
        <begin position="409"/>
        <end position="428"/>
    </location>
</feature>
<dbReference type="EMBL" id="FNDG01000002">
    <property type="protein sequence ID" value="SDH08170.1"/>
    <property type="molecule type" value="Genomic_DNA"/>
</dbReference>
<dbReference type="InterPro" id="IPR020846">
    <property type="entry name" value="MFS_dom"/>
</dbReference>
<evidence type="ECO:0000256" key="1">
    <source>
        <dbReference type="ARBA" id="ARBA00004141"/>
    </source>
</evidence>
<feature type="transmembrane region" description="Helical" evidence="5">
    <location>
        <begin position="22"/>
        <end position="46"/>
    </location>
</feature>
<organism evidence="7 8">
    <name type="scientific">Phytopseudomonas flavescens</name>
    <dbReference type="NCBI Taxonomy" id="29435"/>
    <lineage>
        <taxon>Bacteria</taxon>
        <taxon>Pseudomonadati</taxon>
        <taxon>Pseudomonadota</taxon>
        <taxon>Gammaproteobacteria</taxon>
        <taxon>Pseudomonadales</taxon>
        <taxon>Pseudomonadaceae</taxon>
        <taxon>Phytopseudomonas</taxon>
    </lineage>
</organism>
<dbReference type="InterPro" id="IPR005829">
    <property type="entry name" value="Sugar_transporter_CS"/>
</dbReference>
<feature type="transmembrane region" description="Helical" evidence="5">
    <location>
        <begin position="58"/>
        <end position="76"/>
    </location>
</feature>
<dbReference type="CDD" id="cd17365">
    <property type="entry name" value="MFS_PcaK_like"/>
    <property type="match status" value="1"/>
</dbReference>
<feature type="transmembrane region" description="Helical" evidence="5">
    <location>
        <begin position="254"/>
        <end position="271"/>
    </location>
</feature>
<protein>
    <submittedName>
        <fullName evidence="7">MFS transporter, AAHS family, benzoate transport protein</fullName>
    </submittedName>
</protein>
<proteinExistence type="predicted"/>
<dbReference type="STRING" id="29435.SAMN05216588_102346"/>
<dbReference type="InterPro" id="IPR036259">
    <property type="entry name" value="MFS_trans_sf"/>
</dbReference>
<evidence type="ECO:0000259" key="6">
    <source>
        <dbReference type="PROSITE" id="PS50850"/>
    </source>
</evidence>
<dbReference type="GO" id="GO:0005886">
    <property type="term" value="C:plasma membrane"/>
    <property type="evidence" value="ECO:0007669"/>
    <property type="project" value="TreeGrafter"/>
</dbReference>
<keyword evidence="3 5" id="KW-1133">Transmembrane helix</keyword>
<feature type="transmembrane region" description="Helical" evidence="5">
    <location>
        <begin position="383"/>
        <end position="403"/>
    </location>
</feature>
<gene>
    <name evidence="7" type="ORF">SAMN05216588_102346</name>
</gene>
<keyword evidence="2 5" id="KW-0812">Transmembrane</keyword>
<dbReference type="Pfam" id="PF07690">
    <property type="entry name" value="MFS_1"/>
    <property type="match status" value="1"/>
</dbReference>
<evidence type="ECO:0000313" key="7">
    <source>
        <dbReference type="EMBL" id="SDH08170.1"/>
    </source>
</evidence>
<dbReference type="PROSITE" id="PS00217">
    <property type="entry name" value="SUGAR_TRANSPORT_2"/>
    <property type="match status" value="1"/>
</dbReference>
<accession>A0A1G7ZJ93</accession>
<dbReference type="GO" id="GO:0046943">
    <property type="term" value="F:carboxylic acid transmembrane transporter activity"/>
    <property type="evidence" value="ECO:0007669"/>
    <property type="project" value="TreeGrafter"/>
</dbReference>
<feature type="transmembrane region" description="Helical" evidence="5">
    <location>
        <begin position="317"/>
        <end position="335"/>
    </location>
</feature>
<feature type="transmembrane region" description="Helical" evidence="5">
    <location>
        <begin position="176"/>
        <end position="195"/>
    </location>
</feature>
<dbReference type="Proteomes" id="UP000198606">
    <property type="component" value="Unassembled WGS sequence"/>
</dbReference>
<dbReference type="Gene3D" id="1.20.1250.20">
    <property type="entry name" value="MFS general substrate transporter like domains"/>
    <property type="match status" value="1"/>
</dbReference>
<feature type="domain" description="Major facilitator superfamily (MFS) profile" evidence="6">
    <location>
        <begin position="22"/>
        <end position="434"/>
    </location>
</feature>
<dbReference type="SUPFAM" id="SSF103473">
    <property type="entry name" value="MFS general substrate transporter"/>
    <property type="match status" value="1"/>
</dbReference>
<evidence type="ECO:0000256" key="2">
    <source>
        <dbReference type="ARBA" id="ARBA00022692"/>
    </source>
</evidence>
<dbReference type="PROSITE" id="PS50850">
    <property type="entry name" value="MFS"/>
    <property type="match status" value="1"/>
</dbReference>
<feature type="transmembrane region" description="Helical" evidence="5">
    <location>
        <begin position="341"/>
        <end position="362"/>
    </location>
</feature>
<dbReference type="PANTHER" id="PTHR23508">
    <property type="entry name" value="CARBOXYLIC ACID TRANSPORTER PROTEIN HOMOLOG"/>
    <property type="match status" value="1"/>
</dbReference>
<dbReference type="RefSeq" id="WP_084303183.1">
    <property type="nucleotide sequence ID" value="NZ_FNDG01000002.1"/>
</dbReference>
<evidence type="ECO:0000256" key="4">
    <source>
        <dbReference type="ARBA" id="ARBA00023136"/>
    </source>
</evidence>
<feature type="transmembrane region" description="Helical" evidence="5">
    <location>
        <begin position="88"/>
        <end position="105"/>
    </location>
</feature>
<feature type="transmembrane region" description="Helical" evidence="5">
    <location>
        <begin position="117"/>
        <end position="134"/>
    </location>
</feature>
<dbReference type="AlphaFoldDB" id="A0A1G7ZJ93"/>
<feature type="transmembrane region" description="Helical" evidence="5">
    <location>
        <begin position="291"/>
        <end position="310"/>
    </location>
</feature>
<dbReference type="PANTHER" id="PTHR23508:SF10">
    <property type="entry name" value="CARBOXYLIC ACID TRANSPORTER PROTEIN HOMOLOG"/>
    <property type="match status" value="1"/>
</dbReference>